<reference evidence="3 4" key="1">
    <citation type="submission" date="2019-01" db="EMBL/GenBank/DDBJ databases">
        <title>Sequencing of cultivated peanut Arachis hypogaea provides insights into genome evolution and oil improvement.</title>
        <authorList>
            <person name="Chen X."/>
        </authorList>
    </citation>
    <scope>NUCLEOTIDE SEQUENCE [LARGE SCALE GENOMIC DNA]</scope>
    <source>
        <strain evidence="4">cv. Fuhuasheng</strain>
        <tissue evidence="3">Leaves</tissue>
    </source>
</reference>
<dbReference type="OrthoDB" id="1924921at2759"/>
<protein>
    <recommendedName>
        <fullName evidence="5">Membrane protein of ER body-like protein</fullName>
    </recommendedName>
</protein>
<feature type="compositionally biased region" description="Basic and acidic residues" evidence="1">
    <location>
        <begin position="78"/>
        <end position="91"/>
    </location>
</feature>
<evidence type="ECO:0000256" key="2">
    <source>
        <dbReference type="SAM" id="Phobius"/>
    </source>
</evidence>
<evidence type="ECO:0000313" key="3">
    <source>
        <dbReference type="EMBL" id="RYR40053.1"/>
    </source>
</evidence>
<feature type="transmembrane region" description="Helical" evidence="2">
    <location>
        <begin position="358"/>
        <end position="376"/>
    </location>
</feature>
<dbReference type="AlphaFoldDB" id="A0A445BMY9"/>
<gene>
    <name evidence="3" type="ORF">Ahy_A09g045719</name>
</gene>
<feature type="transmembrane region" description="Helical" evidence="2">
    <location>
        <begin position="241"/>
        <end position="261"/>
    </location>
</feature>
<dbReference type="InterPro" id="IPR052843">
    <property type="entry name" value="ER_body_metal_sequester"/>
</dbReference>
<organism evidence="3 4">
    <name type="scientific">Arachis hypogaea</name>
    <name type="common">Peanut</name>
    <dbReference type="NCBI Taxonomy" id="3818"/>
    <lineage>
        <taxon>Eukaryota</taxon>
        <taxon>Viridiplantae</taxon>
        <taxon>Streptophyta</taxon>
        <taxon>Embryophyta</taxon>
        <taxon>Tracheophyta</taxon>
        <taxon>Spermatophyta</taxon>
        <taxon>Magnoliopsida</taxon>
        <taxon>eudicotyledons</taxon>
        <taxon>Gunneridae</taxon>
        <taxon>Pentapetalae</taxon>
        <taxon>rosids</taxon>
        <taxon>fabids</taxon>
        <taxon>Fabales</taxon>
        <taxon>Fabaceae</taxon>
        <taxon>Papilionoideae</taxon>
        <taxon>50 kb inversion clade</taxon>
        <taxon>dalbergioids sensu lato</taxon>
        <taxon>Dalbergieae</taxon>
        <taxon>Pterocarpus clade</taxon>
        <taxon>Arachis</taxon>
    </lineage>
</organism>
<feature type="region of interest" description="Disordered" evidence="1">
    <location>
        <begin position="78"/>
        <end position="110"/>
    </location>
</feature>
<dbReference type="STRING" id="3818.A0A445BMY9"/>
<comment type="caution">
    <text evidence="3">The sequence shown here is derived from an EMBL/GenBank/DDBJ whole genome shotgun (WGS) entry which is preliminary data.</text>
</comment>
<keyword evidence="2" id="KW-1133">Transmembrane helix</keyword>
<evidence type="ECO:0000313" key="4">
    <source>
        <dbReference type="Proteomes" id="UP000289738"/>
    </source>
</evidence>
<dbReference type="PANTHER" id="PTHR38937">
    <property type="entry name" value="MEMBRANE PROTEIN OF ER BODY-LIKE PROTEIN"/>
    <property type="match status" value="1"/>
</dbReference>
<feature type="transmembrane region" description="Helical" evidence="2">
    <location>
        <begin position="397"/>
        <end position="418"/>
    </location>
</feature>
<sequence>MEAVAQKLEQPLMVNDYHRKEVVFGDEKAQSQFTINTNLITTAADHDEVHAASATHYNTNDFGPILIQEVLKGTYHHHQDEKGISGTKEKNWLPISDSSSSSHEVNPQKALEEEEPIGVVISTTEKIREIYLKKIYIMPPNHEFYCPNCNVCIEKVVLCKTGKQTDSPQFTDEQQEPPVRCSACFGFLIQKGREWFSGFLPISAPAPGPTPTPTPKPNVARGGIEEGEIIASRRSNKGWEVLKSFVYGGLAELLASLSLVTSSASADANTLNIVALAIANLIGGLVLLIHNLRDLKNTEAREEETENEAAVDKYYELLGTRDHFYLHTFVAVLSFLIFGLLPPVVYGFSFRESDDKELKLAAVAVASLIGITLLALGKAHTQRRPNSNSYVIYFTTVLYYVTSGVLASLLTYVAGALVKRLVEQLGWFDTHPTINAGFANAMSFPIGKNQGMSYY</sequence>
<feature type="transmembrane region" description="Helical" evidence="2">
    <location>
        <begin position="324"/>
        <end position="346"/>
    </location>
</feature>
<dbReference type="Gramene" id="arahy.Tifrunner.gnm2.ann2.Ah09g094200.1">
    <property type="protein sequence ID" value="arahy.Tifrunner.gnm2.ann2.Ah09g094200.1-CDS"/>
    <property type="gene ID" value="arahy.Tifrunner.gnm2.ann2.Ah09g094200"/>
</dbReference>
<keyword evidence="2" id="KW-0812">Transmembrane</keyword>
<keyword evidence="2" id="KW-0472">Membrane</keyword>
<accession>A0A445BMY9</accession>
<proteinExistence type="predicted"/>
<dbReference type="PANTHER" id="PTHR38937:SF2">
    <property type="entry name" value="MEMBRANE PROTEIN OF ER BODY-LIKE PROTEIN ISOFORM X1"/>
    <property type="match status" value="1"/>
</dbReference>
<evidence type="ECO:0000256" key="1">
    <source>
        <dbReference type="SAM" id="MobiDB-lite"/>
    </source>
</evidence>
<keyword evidence="4" id="KW-1185">Reference proteome</keyword>
<name>A0A445BMY9_ARAHY</name>
<dbReference type="Proteomes" id="UP000289738">
    <property type="component" value="Chromosome A09"/>
</dbReference>
<feature type="compositionally biased region" description="Polar residues" evidence="1">
    <location>
        <begin position="96"/>
        <end position="105"/>
    </location>
</feature>
<evidence type="ECO:0008006" key="5">
    <source>
        <dbReference type="Google" id="ProtNLM"/>
    </source>
</evidence>
<dbReference type="EMBL" id="SDMP01000009">
    <property type="protein sequence ID" value="RYR40053.1"/>
    <property type="molecule type" value="Genomic_DNA"/>
</dbReference>
<feature type="transmembrane region" description="Helical" evidence="2">
    <location>
        <begin position="273"/>
        <end position="292"/>
    </location>
</feature>